<evidence type="ECO:0000313" key="2">
    <source>
        <dbReference type="EMBL" id="SFT40061.1"/>
    </source>
</evidence>
<keyword evidence="1" id="KW-0472">Membrane</keyword>
<keyword evidence="1" id="KW-1133">Transmembrane helix</keyword>
<feature type="transmembrane region" description="Helical" evidence="1">
    <location>
        <begin position="229"/>
        <end position="245"/>
    </location>
</feature>
<keyword evidence="3" id="KW-1185">Reference proteome</keyword>
<name>A0A1I6XQ96_METTE</name>
<dbReference type="AlphaFoldDB" id="A0A1I6XQ96"/>
<keyword evidence="1" id="KW-0812">Transmembrane</keyword>
<sequence length="250" mass="27275">MSSKRFNLVSPVFTSILPSRNKGNLGFLLLLSMLLCIILSHGAVASGSWELIPANPVVGDVIEIRGTGFEGESVDVLITFEKEVQVVDGRYEYLLEDVRIPSGFDNRFTVQATGVDDLNVRVKMLLWITKTAEAKDGVATVSQAGVPPGTYKIRIDGKSDAPSVKLKITAFQEMEVDSEGSFSYTYDSKSMPSGSFEVNVGSIAKQVELQPAAGNIEGDAEKDFKSEKMWVAGILAVLILFVAYLRRRKS</sequence>
<dbReference type="Proteomes" id="UP000323733">
    <property type="component" value="Unassembled WGS sequence"/>
</dbReference>
<proteinExistence type="predicted"/>
<dbReference type="EMBL" id="FPAO01000002">
    <property type="protein sequence ID" value="SFT40061.1"/>
    <property type="molecule type" value="Genomic_DNA"/>
</dbReference>
<reference evidence="2 3" key="1">
    <citation type="submission" date="2016-10" db="EMBL/GenBank/DDBJ databases">
        <authorList>
            <person name="Varghese N."/>
            <person name="Submissions S."/>
        </authorList>
    </citation>
    <scope>NUCLEOTIDE SEQUENCE [LARGE SCALE GENOMIC DNA]</scope>
    <source>
        <strain evidence="2 3">DSM 11855</strain>
    </source>
</reference>
<organism evidence="2 3">
    <name type="scientific">Methanosarcina thermophila</name>
    <dbReference type="NCBI Taxonomy" id="2210"/>
    <lineage>
        <taxon>Archaea</taxon>
        <taxon>Methanobacteriati</taxon>
        <taxon>Methanobacteriota</taxon>
        <taxon>Stenosarchaea group</taxon>
        <taxon>Methanomicrobia</taxon>
        <taxon>Methanosarcinales</taxon>
        <taxon>Methanosarcinaceae</taxon>
        <taxon>Methanosarcina</taxon>
    </lineage>
</organism>
<protein>
    <submittedName>
        <fullName evidence="2">Uncharacterized protein</fullName>
    </submittedName>
</protein>
<accession>A0A1I6XQ96</accession>
<evidence type="ECO:0000313" key="3">
    <source>
        <dbReference type="Proteomes" id="UP000323733"/>
    </source>
</evidence>
<gene>
    <name evidence="2" type="ORF">SAMN02910340_00487</name>
</gene>
<evidence type="ECO:0000256" key="1">
    <source>
        <dbReference type="SAM" id="Phobius"/>
    </source>
</evidence>